<keyword evidence="7" id="KW-0119">Carbohydrate metabolism</keyword>
<reference evidence="11 12" key="1">
    <citation type="submission" date="2016-10" db="EMBL/GenBank/DDBJ databases">
        <authorList>
            <person name="de Groot N.N."/>
        </authorList>
    </citation>
    <scope>NUCLEOTIDE SEQUENCE [LARGE SCALE GENOMIC DNA]</scope>
    <source>
        <strain evidence="11 12">Nm110</strain>
    </source>
</reference>
<evidence type="ECO:0000256" key="1">
    <source>
        <dbReference type="ARBA" id="ARBA00001946"/>
    </source>
</evidence>
<dbReference type="PANTHER" id="PTHR46193:SF18">
    <property type="entry name" value="HEXITOL PHOSPHATASE B"/>
    <property type="match status" value="1"/>
</dbReference>
<protein>
    <recommendedName>
        <fullName evidence="10">Beta-phosphoglucomutase</fullName>
        <ecNumber evidence="9">5.4.2.6</ecNumber>
    </recommendedName>
</protein>
<name>A0A1H2ZL88_9PROT</name>
<evidence type="ECO:0000256" key="5">
    <source>
        <dbReference type="ARBA" id="ARBA00022842"/>
    </source>
</evidence>
<evidence type="ECO:0000256" key="6">
    <source>
        <dbReference type="ARBA" id="ARBA00023235"/>
    </source>
</evidence>
<proteinExistence type="inferred from homology"/>
<evidence type="ECO:0000256" key="9">
    <source>
        <dbReference type="ARBA" id="ARBA00044968"/>
    </source>
</evidence>
<comment type="similarity">
    <text evidence="2">Belongs to the HAD-like hydrolase superfamily. CbbY/CbbZ/Gph/YieH family.</text>
</comment>
<gene>
    <name evidence="11" type="ORF">SAMN05421882_10794</name>
</gene>
<dbReference type="Gene3D" id="3.40.50.1000">
    <property type="entry name" value="HAD superfamily/HAD-like"/>
    <property type="match status" value="1"/>
</dbReference>
<dbReference type="InterPro" id="IPR010976">
    <property type="entry name" value="B-phosphoglucomutase_hydrolase"/>
</dbReference>
<dbReference type="EMBL" id="FNNH01000079">
    <property type="protein sequence ID" value="SDX17509.1"/>
    <property type="molecule type" value="Genomic_DNA"/>
</dbReference>
<dbReference type="InterPro" id="IPR051600">
    <property type="entry name" value="Beta-PGM-like"/>
</dbReference>
<dbReference type="Gene3D" id="1.10.150.240">
    <property type="entry name" value="Putative phosphatase, domain 2"/>
    <property type="match status" value="1"/>
</dbReference>
<dbReference type="AlphaFoldDB" id="A0A1H2ZL88"/>
<dbReference type="GO" id="GO:0046872">
    <property type="term" value="F:metal ion binding"/>
    <property type="evidence" value="ECO:0007669"/>
    <property type="project" value="UniProtKB-KW"/>
</dbReference>
<evidence type="ECO:0000256" key="7">
    <source>
        <dbReference type="ARBA" id="ARBA00023277"/>
    </source>
</evidence>
<comment type="cofactor">
    <cofactor evidence="1">
        <name>Mg(2+)</name>
        <dbReference type="ChEBI" id="CHEBI:18420"/>
    </cofactor>
</comment>
<keyword evidence="11" id="KW-0378">Hydrolase</keyword>
<accession>A0A1H2ZL88</accession>
<evidence type="ECO:0000256" key="10">
    <source>
        <dbReference type="ARBA" id="ARBA00044991"/>
    </source>
</evidence>
<dbReference type="PRINTS" id="PR00413">
    <property type="entry name" value="HADHALOGNASE"/>
</dbReference>
<dbReference type="SUPFAM" id="SSF56784">
    <property type="entry name" value="HAD-like"/>
    <property type="match status" value="1"/>
</dbReference>
<dbReference type="GO" id="GO:0016787">
    <property type="term" value="F:hydrolase activity"/>
    <property type="evidence" value="ECO:0007669"/>
    <property type="project" value="UniProtKB-KW"/>
</dbReference>
<dbReference type="PANTHER" id="PTHR46193">
    <property type="entry name" value="6-PHOSPHOGLUCONATE PHOSPHATASE"/>
    <property type="match status" value="1"/>
</dbReference>
<dbReference type="Pfam" id="PF00702">
    <property type="entry name" value="Hydrolase"/>
    <property type="match status" value="1"/>
</dbReference>
<keyword evidence="3" id="KW-0597">Phosphoprotein</keyword>
<dbReference type="InterPro" id="IPR023198">
    <property type="entry name" value="PGP-like_dom2"/>
</dbReference>
<dbReference type="Proteomes" id="UP000183454">
    <property type="component" value="Unassembled WGS sequence"/>
</dbReference>
<evidence type="ECO:0000256" key="2">
    <source>
        <dbReference type="ARBA" id="ARBA00006171"/>
    </source>
</evidence>
<dbReference type="RefSeq" id="WP_074668226.1">
    <property type="nucleotide sequence ID" value="NZ_FNNH01000079.1"/>
</dbReference>
<keyword evidence="6" id="KW-0413">Isomerase</keyword>
<organism evidence="11 12">
    <name type="scientific">Nitrosomonas communis</name>
    <dbReference type="NCBI Taxonomy" id="44574"/>
    <lineage>
        <taxon>Bacteria</taxon>
        <taxon>Pseudomonadati</taxon>
        <taxon>Pseudomonadota</taxon>
        <taxon>Betaproteobacteria</taxon>
        <taxon>Nitrosomonadales</taxon>
        <taxon>Nitrosomonadaceae</taxon>
        <taxon>Nitrosomonas</taxon>
    </lineage>
</organism>
<evidence type="ECO:0000313" key="11">
    <source>
        <dbReference type="EMBL" id="SDX17509.1"/>
    </source>
</evidence>
<dbReference type="SFLD" id="SFLDG01129">
    <property type="entry name" value="C1.5:_HAD__Beta-PGM__Phosphata"/>
    <property type="match status" value="1"/>
</dbReference>
<evidence type="ECO:0000256" key="3">
    <source>
        <dbReference type="ARBA" id="ARBA00022553"/>
    </source>
</evidence>
<dbReference type="InterPro" id="IPR023214">
    <property type="entry name" value="HAD_sf"/>
</dbReference>
<dbReference type="NCBIfam" id="TIGR01509">
    <property type="entry name" value="HAD-SF-IA-v3"/>
    <property type="match status" value="1"/>
</dbReference>
<dbReference type="NCBIfam" id="TIGR02009">
    <property type="entry name" value="PGMB-YQAB-SF"/>
    <property type="match status" value="1"/>
</dbReference>
<dbReference type="SFLD" id="SFLDS00003">
    <property type="entry name" value="Haloacid_Dehalogenase"/>
    <property type="match status" value="1"/>
</dbReference>
<dbReference type="InterPro" id="IPR036412">
    <property type="entry name" value="HAD-like_sf"/>
</dbReference>
<keyword evidence="4" id="KW-0479">Metal-binding</keyword>
<evidence type="ECO:0000256" key="8">
    <source>
        <dbReference type="ARBA" id="ARBA00044926"/>
    </source>
</evidence>
<dbReference type="InterPro" id="IPR006439">
    <property type="entry name" value="HAD-SF_hydro_IA"/>
</dbReference>
<comment type="catalytic activity">
    <reaction evidence="8">
        <text>beta-D-glucose 1-phosphate = beta-D-glucose 6-phosphate</text>
        <dbReference type="Rhea" id="RHEA:20113"/>
        <dbReference type="ChEBI" id="CHEBI:57684"/>
        <dbReference type="ChEBI" id="CHEBI:58247"/>
        <dbReference type="EC" id="5.4.2.6"/>
    </reaction>
</comment>
<evidence type="ECO:0000256" key="4">
    <source>
        <dbReference type="ARBA" id="ARBA00022723"/>
    </source>
</evidence>
<dbReference type="GO" id="GO:0008801">
    <property type="term" value="F:beta-phosphoglucomutase activity"/>
    <property type="evidence" value="ECO:0007669"/>
    <property type="project" value="UniProtKB-EC"/>
</dbReference>
<keyword evidence="5" id="KW-0460">Magnesium</keyword>
<evidence type="ECO:0000313" key="12">
    <source>
        <dbReference type="Proteomes" id="UP000183454"/>
    </source>
</evidence>
<dbReference type="EC" id="5.4.2.6" evidence="9"/>
<sequence>MSQHYIRITPDRFDAVLFDLDGVLTSTAKIHSFCWKTMFDAFLSQQAAATQQPFQPFDIEHDYKQYVDGKTRYDGVRSFLESRNISLPEGTPTDPATVDTVCGLGNRKDELVQATINQCGVESYAGSVTLVRQLRKLGIHTAVVSSSANCEQVLRAAGILELFDVLVDGLVASELKLPGKPQPATFLKAAEMLSTKPARTVVVEDAIAGVQAGRAGGFGLVIGVDREGNENILRTHGADVVVSDLAELVDD</sequence>